<protein>
    <submittedName>
        <fullName evidence="2">Uncharacterized protein</fullName>
    </submittedName>
</protein>
<keyword evidence="3" id="KW-1185">Reference proteome</keyword>
<sequence length="147" mass="16735">MLRTFLRLVYCGRMSKKALVSPSYPLLRAPTEKLFIEISFPLFYPFGVSADYPAVVDCRKAYQLSIVVIYKRSMATSPVPVVQVSDEKDEVEQEVESDETESKDVRSEFKNCIDETLSTVCRVASLKKKHLENKQGSQDSQQDESNK</sequence>
<feature type="region of interest" description="Disordered" evidence="1">
    <location>
        <begin position="81"/>
        <end position="107"/>
    </location>
</feature>
<accession>A0A8S1H5I1</accession>
<dbReference type="AlphaFoldDB" id="A0A8S1H5I1"/>
<dbReference type="Proteomes" id="UP000835052">
    <property type="component" value="Unassembled WGS sequence"/>
</dbReference>
<comment type="caution">
    <text evidence="2">The sequence shown here is derived from an EMBL/GenBank/DDBJ whole genome shotgun (WGS) entry which is preliminary data.</text>
</comment>
<dbReference type="EMBL" id="CAJGYM010000016">
    <property type="protein sequence ID" value="CAD6190602.1"/>
    <property type="molecule type" value="Genomic_DNA"/>
</dbReference>
<name>A0A8S1H5I1_9PELO</name>
<proteinExistence type="predicted"/>
<reference evidence="2" key="1">
    <citation type="submission" date="2020-10" db="EMBL/GenBank/DDBJ databases">
        <authorList>
            <person name="Kikuchi T."/>
        </authorList>
    </citation>
    <scope>NUCLEOTIDE SEQUENCE</scope>
    <source>
        <strain evidence="2">NKZ352</strain>
    </source>
</reference>
<gene>
    <name evidence="2" type="ORF">CAUJ_LOCUS6521</name>
</gene>
<evidence type="ECO:0000256" key="1">
    <source>
        <dbReference type="SAM" id="MobiDB-lite"/>
    </source>
</evidence>
<organism evidence="2 3">
    <name type="scientific">Caenorhabditis auriculariae</name>
    <dbReference type="NCBI Taxonomy" id="2777116"/>
    <lineage>
        <taxon>Eukaryota</taxon>
        <taxon>Metazoa</taxon>
        <taxon>Ecdysozoa</taxon>
        <taxon>Nematoda</taxon>
        <taxon>Chromadorea</taxon>
        <taxon>Rhabditida</taxon>
        <taxon>Rhabditina</taxon>
        <taxon>Rhabditomorpha</taxon>
        <taxon>Rhabditoidea</taxon>
        <taxon>Rhabditidae</taxon>
        <taxon>Peloderinae</taxon>
        <taxon>Caenorhabditis</taxon>
    </lineage>
</organism>
<dbReference type="OrthoDB" id="5875316at2759"/>
<evidence type="ECO:0000313" key="2">
    <source>
        <dbReference type="EMBL" id="CAD6190602.1"/>
    </source>
</evidence>
<evidence type="ECO:0000313" key="3">
    <source>
        <dbReference type="Proteomes" id="UP000835052"/>
    </source>
</evidence>
<feature type="compositionally biased region" description="Acidic residues" evidence="1">
    <location>
        <begin position="87"/>
        <end position="99"/>
    </location>
</feature>